<proteinExistence type="predicted"/>
<dbReference type="EMBL" id="AZBU02000013">
    <property type="protein sequence ID" value="TKR58686.1"/>
    <property type="molecule type" value="Genomic_DNA"/>
</dbReference>
<feature type="compositionally biased region" description="Low complexity" evidence="1">
    <location>
        <begin position="126"/>
        <end position="143"/>
    </location>
</feature>
<feature type="compositionally biased region" description="Low complexity" evidence="1">
    <location>
        <begin position="239"/>
        <end position="259"/>
    </location>
</feature>
<name>A0A4U5LRR3_STECR</name>
<evidence type="ECO:0000256" key="1">
    <source>
        <dbReference type="SAM" id="MobiDB-lite"/>
    </source>
</evidence>
<gene>
    <name evidence="2" type="ORF">L596_030099</name>
</gene>
<dbReference type="AlphaFoldDB" id="A0A4U5LRR3"/>
<protein>
    <submittedName>
        <fullName evidence="2">Uncharacterized protein</fullName>
    </submittedName>
</protein>
<sequence length="399" mass="43796">MMQQQPKTPLDHRSNSQTLPHPRRLSQQPVAVSCGTLVSVSRRAGSRPVRQYSINSDYEENAVVIANLDGDSISRNVQEITYANLPIKGTSWTTNQFPEPRTNHLDYDARTQFPPVEGFRNQSHLQSPYSTQQQRTTQSRFTSLPRHCNSIQGAIQREPPSGSKDSTSSLQYLPVEPTSRPPRPPSIHAEPPRPRRHLSGTRDVPSDDSCEIYGAAGLFGPPTTRINPQVTGERELRGSAASASVPSATTSIRSRSAAAHLGTQTRATATSTGSCRRFLPKSTGDLRGRHPHPTPSRPMGPSTRAPVAGPLQVTSISGLYQNPANLHCGNVHPLFIPLTPSTQDAFEERPRVPTTSWTLRSGPRGLRRCNDVEFYGGFHDVAPRQVAARPSNAEELLMY</sequence>
<evidence type="ECO:0000313" key="3">
    <source>
        <dbReference type="Proteomes" id="UP000298663"/>
    </source>
</evidence>
<feature type="compositionally biased region" description="Polar residues" evidence="1">
    <location>
        <begin position="15"/>
        <end position="30"/>
    </location>
</feature>
<comment type="caution">
    <text evidence="2">The sequence shown here is derived from an EMBL/GenBank/DDBJ whole genome shotgun (WGS) entry which is preliminary data.</text>
</comment>
<keyword evidence="3" id="KW-1185">Reference proteome</keyword>
<reference evidence="2 3" key="2">
    <citation type="journal article" date="2019" name="G3 (Bethesda)">
        <title>Hybrid Assembly of the Genome of the Entomopathogenic Nematode Steinernema carpocapsae Identifies the X-Chromosome.</title>
        <authorList>
            <person name="Serra L."/>
            <person name="Macchietto M."/>
            <person name="Macias-Munoz A."/>
            <person name="McGill C.J."/>
            <person name="Rodriguez I.M."/>
            <person name="Rodriguez B."/>
            <person name="Murad R."/>
            <person name="Mortazavi A."/>
        </authorList>
    </citation>
    <scope>NUCLEOTIDE SEQUENCE [LARGE SCALE GENOMIC DNA]</scope>
    <source>
        <strain evidence="2 3">ALL</strain>
    </source>
</reference>
<feature type="compositionally biased region" description="Polar residues" evidence="1">
    <location>
        <begin position="262"/>
        <end position="274"/>
    </location>
</feature>
<feature type="region of interest" description="Disordered" evidence="1">
    <location>
        <begin position="114"/>
        <end position="304"/>
    </location>
</feature>
<dbReference type="Proteomes" id="UP000298663">
    <property type="component" value="Unassembled WGS sequence"/>
</dbReference>
<accession>A0A4U5LRR3</accession>
<organism evidence="2 3">
    <name type="scientific">Steinernema carpocapsae</name>
    <name type="common">Entomopathogenic nematode</name>
    <dbReference type="NCBI Taxonomy" id="34508"/>
    <lineage>
        <taxon>Eukaryota</taxon>
        <taxon>Metazoa</taxon>
        <taxon>Ecdysozoa</taxon>
        <taxon>Nematoda</taxon>
        <taxon>Chromadorea</taxon>
        <taxon>Rhabditida</taxon>
        <taxon>Tylenchina</taxon>
        <taxon>Panagrolaimomorpha</taxon>
        <taxon>Strongyloidoidea</taxon>
        <taxon>Steinernematidae</taxon>
        <taxon>Steinernema</taxon>
    </lineage>
</organism>
<evidence type="ECO:0000313" key="2">
    <source>
        <dbReference type="EMBL" id="TKR58686.1"/>
    </source>
</evidence>
<feature type="region of interest" description="Disordered" evidence="1">
    <location>
        <begin position="1"/>
        <end position="30"/>
    </location>
</feature>
<reference evidence="2 3" key="1">
    <citation type="journal article" date="2015" name="Genome Biol.">
        <title>Comparative genomics of Steinernema reveals deeply conserved gene regulatory networks.</title>
        <authorList>
            <person name="Dillman A.R."/>
            <person name="Macchietto M."/>
            <person name="Porter C.F."/>
            <person name="Rogers A."/>
            <person name="Williams B."/>
            <person name="Antoshechkin I."/>
            <person name="Lee M.M."/>
            <person name="Goodwin Z."/>
            <person name="Lu X."/>
            <person name="Lewis E.E."/>
            <person name="Goodrich-Blair H."/>
            <person name="Stock S.P."/>
            <person name="Adams B.J."/>
            <person name="Sternberg P.W."/>
            <person name="Mortazavi A."/>
        </authorList>
    </citation>
    <scope>NUCLEOTIDE SEQUENCE [LARGE SCALE GENOMIC DNA]</scope>
    <source>
        <strain evidence="2 3">ALL</strain>
    </source>
</reference>